<organism evidence="9 10">
    <name type="scientific">Acidisarcina polymorpha</name>
    <dbReference type="NCBI Taxonomy" id="2211140"/>
    <lineage>
        <taxon>Bacteria</taxon>
        <taxon>Pseudomonadati</taxon>
        <taxon>Acidobacteriota</taxon>
        <taxon>Terriglobia</taxon>
        <taxon>Terriglobales</taxon>
        <taxon>Acidobacteriaceae</taxon>
        <taxon>Acidisarcina</taxon>
    </lineage>
</organism>
<dbReference type="GO" id="GO:0006355">
    <property type="term" value="P:regulation of DNA-templated transcription"/>
    <property type="evidence" value="ECO:0007669"/>
    <property type="project" value="InterPro"/>
</dbReference>
<keyword evidence="3" id="KW-0805">Transcription regulation</keyword>
<dbReference type="PROSITE" id="PS50110">
    <property type="entry name" value="RESPONSE_REGULATORY"/>
    <property type="match status" value="1"/>
</dbReference>
<dbReference type="Gene3D" id="1.10.10.10">
    <property type="entry name" value="Winged helix-like DNA-binding domain superfamily/Winged helix DNA-binding domain"/>
    <property type="match status" value="1"/>
</dbReference>
<evidence type="ECO:0000256" key="2">
    <source>
        <dbReference type="ARBA" id="ARBA00023012"/>
    </source>
</evidence>
<sequence>MFVVDDEPSVCISLKRLLRSVGLEARTFASAQEFLRSERPNGPGCLVLDVRLPGLSGLDLQRELAVEKIDLPVIFITGHGDIPMSVRAMKAGAMEFFTKPFREQDLLEAIHRGIEQHRLMRQHSAEVRILQQRHALLTPREREVFPLVTSGLLNKQIAAQLDASEKTIKVHRGQVMHKMKAESLPDLIHMAEKLGLSSN</sequence>
<feature type="modified residue" description="4-aspartylphosphate" evidence="6">
    <location>
        <position position="49"/>
    </location>
</feature>
<feature type="domain" description="HTH luxR-type" evidence="7">
    <location>
        <begin position="130"/>
        <end position="195"/>
    </location>
</feature>
<dbReference type="KEGG" id="abas:ACPOL_5282"/>
<dbReference type="InterPro" id="IPR011006">
    <property type="entry name" value="CheY-like_superfamily"/>
</dbReference>
<protein>
    <submittedName>
        <fullName evidence="9">Two-component response regulator</fullName>
    </submittedName>
</protein>
<evidence type="ECO:0000256" key="1">
    <source>
        <dbReference type="ARBA" id="ARBA00022553"/>
    </source>
</evidence>
<name>A0A2Z5G755_9BACT</name>
<dbReference type="FunFam" id="3.40.50.2300:FF:000018">
    <property type="entry name" value="DNA-binding transcriptional regulator NtrC"/>
    <property type="match status" value="1"/>
</dbReference>
<keyword evidence="1 6" id="KW-0597">Phosphoprotein</keyword>
<dbReference type="GO" id="GO:0003677">
    <property type="term" value="F:DNA binding"/>
    <property type="evidence" value="ECO:0007669"/>
    <property type="project" value="UniProtKB-KW"/>
</dbReference>
<dbReference type="PANTHER" id="PTHR44688">
    <property type="entry name" value="DNA-BINDING TRANSCRIPTIONAL ACTIVATOR DEVR_DOSR"/>
    <property type="match status" value="1"/>
</dbReference>
<reference evidence="9 10" key="1">
    <citation type="journal article" date="2018" name="Front. Microbiol.">
        <title>Hydrolytic Capabilities as a Key to Environmental Success: Chitinolytic and Cellulolytic Acidobacteria From Acidic Sub-arctic Soils and Boreal Peatlands.</title>
        <authorList>
            <person name="Belova S.E."/>
            <person name="Ravin N.V."/>
            <person name="Pankratov T.A."/>
            <person name="Rakitin A.L."/>
            <person name="Ivanova A.A."/>
            <person name="Beletsky A.V."/>
            <person name="Mardanov A.V."/>
            <person name="Sinninghe Damste J.S."/>
            <person name="Dedysh S.N."/>
        </authorList>
    </citation>
    <scope>NUCLEOTIDE SEQUENCE [LARGE SCALE GENOMIC DNA]</scope>
    <source>
        <strain evidence="9 10">SBC82</strain>
    </source>
</reference>
<dbReference type="GO" id="GO:0000160">
    <property type="term" value="P:phosphorelay signal transduction system"/>
    <property type="evidence" value="ECO:0007669"/>
    <property type="project" value="UniProtKB-KW"/>
</dbReference>
<dbReference type="InterPro" id="IPR000792">
    <property type="entry name" value="Tscrpt_reg_LuxR_C"/>
</dbReference>
<evidence type="ECO:0000256" key="4">
    <source>
        <dbReference type="ARBA" id="ARBA00023125"/>
    </source>
</evidence>
<dbReference type="InterPro" id="IPR036388">
    <property type="entry name" value="WH-like_DNA-bd_sf"/>
</dbReference>
<accession>A0A2Z5G755</accession>
<evidence type="ECO:0000256" key="3">
    <source>
        <dbReference type="ARBA" id="ARBA00023015"/>
    </source>
</evidence>
<dbReference type="CDD" id="cd06170">
    <property type="entry name" value="LuxR_C_like"/>
    <property type="match status" value="1"/>
</dbReference>
<dbReference type="SUPFAM" id="SSF52172">
    <property type="entry name" value="CheY-like"/>
    <property type="match status" value="1"/>
</dbReference>
<evidence type="ECO:0000313" key="10">
    <source>
        <dbReference type="Proteomes" id="UP000253606"/>
    </source>
</evidence>
<evidence type="ECO:0000256" key="6">
    <source>
        <dbReference type="PROSITE-ProRule" id="PRU00169"/>
    </source>
</evidence>
<evidence type="ECO:0000259" key="8">
    <source>
        <dbReference type="PROSITE" id="PS50110"/>
    </source>
</evidence>
<keyword evidence="4" id="KW-0238">DNA-binding</keyword>
<dbReference type="CDD" id="cd17537">
    <property type="entry name" value="REC_FixJ"/>
    <property type="match status" value="1"/>
</dbReference>
<keyword evidence="2" id="KW-0902">Two-component regulatory system</keyword>
<keyword evidence="10" id="KW-1185">Reference proteome</keyword>
<evidence type="ECO:0000313" key="9">
    <source>
        <dbReference type="EMBL" id="AXC14534.1"/>
    </source>
</evidence>
<dbReference type="SUPFAM" id="SSF46894">
    <property type="entry name" value="C-terminal effector domain of the bipartite response regulators"/>
    <property type="match status" value="1"/>
</dbReference>
<evidence type="ECO:0000256" key="5">
    <source>
        <dbReference type="ARBA" id="ARBA00023163"/>
    </source>
</evidence>
<dbReference type="InterPro" id="IPR016032">
    <property type="entry name" value="Sig_transdc_resp-reg_C-effctor"/>
</dbReference>
<dbReference type="AlphaFoldDB" id="A0A2Z5G755"/>
<gene>
    <name evidence="9" type="ORF">ACPOL_5282</name>
</gene>
<dbReference type="PRINTS" id="PR00038">
    <property type="entry name" value="HTHLUXR"/>
</dbReference>
<dbReference type="PROSITE" id="PS50043">
    <property type="entry name" value="HTH_LUXR_2"/>
    <property type="match status" value="1"/>
</dbReference>
<dbReference type="PANTHER" id="PTHR44688:SF16">
    <property type="entry name" value="DNA-BINDING TRANSCRIPTIONAL ACTIVATOR DEVR_DOSR"/>
    <property type="match status" value="1"/>
</dbReference>
<dbReference type="InterPro" id="IPR001789">
    <property type="entry name" value="Sig_transdc_resp-reg_receiver"/>
</dbReference>
<dbReference type="Gene3D" id="3.40.50.2300">
    <property type="match status" value="1"/>
</dbReference>
<dbReference type="EMBL" id="CP030840">
    <property type="protein sequence ID" value="AXC14534.1"/>
    <property type="molecule type" value="Genomic_DNA"/>
</dbReference>
<dbReference type="Pfam" id="PF00196">
    <property type="entry name" value="GerE"/>
    <property type="match status" value="1"/>
</dbReference>
<dbReference type="Proteomes" id="UP000253606">
    <property type="component" value="Chromosome"/>
</dbReference>
<dbReference type="SMART" id="SM00421">
    <property type="entry name" value="HTH_LUXR"/>
    <property type="match status" value="1"/>
</dbReference>
<evidence type="ECO:0000259" key="7">
    <source>
        <dbReference type="PROSITE" id="PS50043"/>
    </source>
</evidence>
<keyword evidence="5" id="KW-0804">Transcription</keyword>
<dbReference type="Pfam" id="PF00072">
    <property type="entry name" value="Response_reg"/>
    <property type="match status" value="1"/>
</dbReference>
<feature type="domain" description="Response regulatory" evidence="8">
    <location>
        <begin position="1"/>
        <end position="114"/>
    </location>
</feature>
<proteinExistence type="predicted"/>
<dbReference type="SMART" id="SM00448">
    <property type="entry name" value="REC"/>
    <property type="match status" value="1"/>
</dbReference>